<proteinExistence type="predicted"/>
<evidence type="ECO:0000313" key="2">
    <source>
        <dbReference type="EMBL" id="JAE17796.1"/>
    </source>
</evidence>
<sequence>MASGPELAEEKVKFYGVGNIYWPSMNFDDCSTLKQQFFPGLPSNPLCSKYEFIEFAGEKVKLYDFGKISWPSINFDDCNILKQQFVPGLPSNPLCSKVLVEPYHGIEALNANFSWLVGEHDVNTWVLPIERPLGPGANSSSGFAAAYLWLDSGCTHHVVCDYRLLVNCRAPPAGKNVKTADGSLVPVCAVGTINIPGFYIPEV</sequence>
<accession>A0A0A9G5I2</accession>
<evidence type="ECO:0000259" key="1">
    <source>
        <dbReference type="Pfam" id="PF22936"/>
    </source>
</evidence>
<dbReference type="InterPro" id="IPR054722">
    <property type="entry name" value="PolX-like_BBD"/>
</dbReference>
<name>A0A0A9G5I2_ARUDO</name>
<reference evidence="2" key="1">
    <citation type="submission" date="2014-09" db="EMBL/GenBank/DDBJ databases">
        <authorList>
            <person name="Magalhaes I.L.F."/>
            <person name="Oliveira U."/>
            <person name="Santos F.R."/>
            <person name="Vidigal T.H.D.A."/>
            <person name="Brescovit A.D."/>
            <person name="Santos A.J."/>
        </authorList>
    </citation>
    <scope>NUCLEOTIDE SEQUENCE</scope>
    <source>
        <tissue evidence="2">Shoot tissue taken approximately 20 cm above the soil surface</tissue>
    </source>
</reference>
<organism evidence="2">
    <name type="scientific">Arundo donax</name>
    <name type="common">Giant reed</name>
    <name type="synonym">Donax arundinaceus</name>
    <dbReference type="NCBI Taxonomy" id="35708"/>
    <lineage>
        <taxon>Eukaryota</taxon>
        <taxon>Viridiplantae</taxon>
        <taxon>Streptophyta</taxon>
        <taxon>Embryophyta</taxon>
        <taxon>Tracheophyta</taxon>
        <taxon>Spermatophyta</taxon>
        <taxon>Magnoliopsida</taxon>
        <taxon>Liliopsida</taxon>
        <taxon>Poales</taxon>
        <taxon>Poaceae</taxon>
        <taxon>PACMAD clade</taxon>
        <taxon>Arundinoideae</taxon>
        <taxon>Arundineae</taxon>
        <taxon>Arundo</taxon>
    </lineage>
</organism>
<feature type="domain" description="Retrovirus-related Pol polyprotein from transposon TNT 1-94-like beta-barrel" evidence="1">
    <location>
        <begin position="149"/>
        <end position="195"/>
    </location>
</feature>
<reference evidence="2" key="2">
    <citation type="journal article" date="2015" name="Data Brief">
        <title>Shoot transcriptome of the giant reed, Arundo donax.</title>
        <authorList>
            <person name="Barrero R.A."/>
            <person name="Guerrero F.D."/>
            <person name="Moolhuijzen P."/>
            <person name="Goolsby J.A."/>
            <person name="Tidwell J."/>
            <person name="Bellgard S.E."/>
            <person name="Bellgard M.I."/>
        </authorList>
    </citation>
    <scope>NUCLEOTIDE SEQUENCE</scope>
    <source>
        <tissue evidence="2">Shoot tissue taken approximately 20 cm above the soil surface</tissue>
    </source>
</reference>
<dbReference type="AlphaFoldDB" id="A0A0A9G5I2"/>
<protein>
    <recommendedName>
        <fullName evidence="1">Retrovirus-related Pol polyprotein from transposon TNT 1-94-like beta-barrel domain-containing protein</fullName>
    </recommendedName>
</protein>
<dbReference type="Pfam" id="PF22936">
    <property type="entry name" value="Pol_BBD"/>
    <property type="match status" value="1"/>
</dbReference>
<dbReference type="EMBL" id="GBRH01180100">
    <property type="protein sequence ID" value="JAE17796.1"/>
    <property type="molecule type" value="Transcribed_RNA"/>
</dbReference>